<keyword evidence="5" id="KW-0326">Glycosidase</keyword>
<proteinExistence type="inferred from homology"/>
<dbReference type="InterPro" id="IPR006710">
    <property type="entry name" value="Glyco_hydro_43"/>
</dbReference>
<dbReference type="InterPro" id="IPR043750">
    <property type="entry name" value="DUF5695"/>
</dbReference>
<keyword evidence="9" id="KW-1185">Reference proteome</keyword>
<dbReference type="SUPFAM" id="SSF75005">
    <property type="entry name" value="Arabinanase/levansucrase/invertase"/>
    <property type="match status" value="1"/>
</dbReference>
<reference evidence="9" key="1">
    <citation type="journal article" date="2021" name="G3 (Bethesda)">
        <title>Chromosome assembled and annotated genome sequence of Aspergillus flavus NRRL 3357.</title>
        <authorList>
            <person name="Skerker J.M."/>
            <person name="Pianalto K.M."/>
            <person name="Mondo S.J."/>
            <person name="Yang K."/>
            <person name="Arkin A.P."/>
            <person name="Keller N.P."/>
            <person name="Grigoriev I.V."/>
            <person name="Louise Glass N.L."/>
        </authorList>
    </citation>
    <scope>NUCLEOTIDE SEQUENCE [LARGE SCALE GENOMIC DNA]</scope>
    <source>
        <strain evidence="9">ATCC 200026 / FGSC A1120 / IAM 13836 / NRRL 3357 / JCM 12722 / SRRC 167</strain>
    </source>
</reference>
<keyword evidence="3" id="KW-0378">Hydrolase</keyword>
<dbReference type="VEuPathDB" id="FungiDB:F9C07_2076856"/>
<organism evidence="8 9">
    <name type="scientific">Aspergillus flavus (strain ATCC 200026 / FGSC A1120 / IAM 13836 / NRRL 3357 / JCM 12722 / SRRC 167)</name>
    <dbReference type="NCBI Taxonomy" id="332952"/>
    <lineage>
        <taxon>Eukaryota</taxon>
        <taxon>Fungi</taxon>
        <taxon>Dikarya</taxon>
        <taxon>Ascomycota</taxon>
        <taxon>Pezizomycotina</taxon>
        <taxon>Eurotiomycetes</taxon>
        <taxon>Eurotiomycetidae</taxon>
        <taxon>Eurotiales</taxon>
        <taxon>Aspergillaceae</taxon>
        <taxon>Aspergillus</taxon>
        <taxon>Aspergillus subgen. Circumdati</taxon>
    </lineage>
</organism>
<evidence type="ECO:0000256" key="4">
    <source>
        <dbReference type="ARBA" id="ARBA00023277"/>
    </source>
</evidence>
<dbReference type="Pfam" id="PF18951">
    <property type="entry name" value="DUF5695"/>
    <property type="match status" value="1"/>
</dbReference>
<dbReference type="PANTHER" id="PTHR43772:SF2">
    <property type="entry name" value="PUTATIVE (AFU_ORTHOLOGUE AFUA_2G04480)-RELATED"/>
    <property type="match status" value="1"/>
</dbReference>
<dbReference type="GO" id="GO:0004553">
    <property type="term" value="F:hydrolase activity, hydrolyzing O-glycosyl compounds"/>
    <property type="evidence" value="ECO:0007669"/>
    <property type="project" value="InterPro"/>
</dbReference>
<dbReference type="InterPro" id="IPR052176">
    <property type="entry name" value="Glycosyl_Hydrlase_43_Enz"/>
</dbReference>
<evidence type="ECO:0000256" key="2">
    <source>
        <dbReference type="ARBA" id="ARBA00022729"/>
    </source>
</evidence>
<protein>
    <recommendedName>
        <fullName evidence="10">Glycosyl hydrolase family 43 protein</fullName>
    </recommendedName>
</protein>
<dbReference type="EMBL" id="CP044616">
    <property type="protein sequence ID" value="QRD92195.1"/>
    <property type="molecule type" value="Genomic_DNA"/>
</dbReference>
<evidence type="ECO:0000256" key="5">
    <source>
        <dbReference type="ARBA" id="ARBA00023295"/>
    </source>
</evidence>
<evidence type="ECO:0000256" key="3">
    <source>
        <dbReference type="ARBA" id="ARBA00022801"/>
    </source>
</evidence>
<evidence type="ECO:0000256" key="7">
    <source>
        <dbReference type="SAM" id="SignalP"/>
    </source>
</evidence>
<feature type="site" description="Important for catalytic activity, responsible for pKa modulation of the active site Glu and correct orientation of both the proton donor and substrate" evidence="6">
    <location>
        <position position="1058"/>
    </location>
</feature>
<sequence>MGLIRFYTSLALISASAFLVRGQSDDLGLANGYTNLKTNNFDLQLVTDAQILASLKPSGSSFDFLPSDYLPYRAANGQYHIGDITFRYRAVGEKEWTAGDSSQARAVVKSLDANALAAADITSTLPSSSALQIVRQWLDVEGDLGLSFTLTNKGNSSVEIGSLGFPIESNSIFTNRTADEVTAQCSLVDPYIGRDAGYLQFSPTSGQGPTLIITPLVNTSTPFEAWRNLDEVSDTYTGYGSQTFEGFYEWQTHSKAYAEKEWAQVNPWNEPTARSLKPGESTTVGLRFSVVKDGVRGIQKAVQGTNTPLTIGTGYIVPRDLTAQLFVFHSANVSKVVSDNNAFDIARPSSNLVSLSPTESAWGRTRVTITYADGKVQTVHYFITDTAPDVISKLGEFSTTAMWFDDEKDPFGRAPSVITYDEATKAQVLQEARVWIAGLMDEGGAIFLASTMKEHGLPNAAEVAKLEEFASKVLFGNIQNANFTVRKSVFYYDPDQLPSYEYSNNIDWGNWWSWNKDASYSTDRAYDYIHVIGAYWSLYRAGRDNPTLLKVHPWQWYLGQAYNTTVTCFATNSAGDGLVGYSRLGLMGETVVGELLADLQREGWTEEADAVEAAMKLRAEAWDRQSEPFGSEMAWDCTGQEGVYYWSNYFNLTQTTTKTINSILGLMPTVSHWGWNGNARRYWDFIYAGKLQRIERMIHHYGSSLNALPLLAEFRQNPSDTYLLRVGYGGITGPLSNIREDGSMYNAFHSFPDTLKGDDYSGDYGPSFLGMMLGAGTYVVDDPDVGLIAYGGNLSVESDRVTVRPRDAVRRRVYVASMGVYVTISTGQIEEFSFSATQPNSLELDIVAGSSNTTTAIVWVENPGTTDALKAPPNASERMFLLLIKLATYAAAVAAQVDSSSPFSFTSKGNPILSNGSWYSGDPAPLVVNDTLYIITGRDSAPPDENAFVMNQWGMLASSSANPEGGTWTLYPDVADPQAVFAWAEPGSAYAAQVVQGHDSRFYMYAPVTQADSANEDAFAIGVAVSDSPTGPFQDAHPSGPIISQSVPPPGNTIQNIDPTVLVDDDGHVYIYFGTFGQLLGYQLDPDMVTVASNVTQVTSLTGYFEAPWLMKRQDVYYMLFAANNAGADSPCTPTSYHACIAYGTASSPMGPWTFQDVILPIVSSTTSHPGAVEWNGEWYLVYHTADAVGGGHFRRSVAFDKLIWDDSQAPAKINVVQQTFGPKSPSPPTHNVAPRAVASSVHSTPIQYWVQALNDGIIRENPLPPDYWCSYEATDSPQTSTLVYTWNETVQLNGTSMVFFADHAAGANEGVAPPQEWYIEYKDGSGTWQRAANTSSYPLEVTDTPDVVAFETVDTVAIRAILVASGAQGQYAGVGVKEWEALSTTLHSY</sequence>
<dbReference type="PANTHER" id="PTHR43772">
    <property type="entry name" value="ENDO-1,4-BETA-XYLANASE"/>
    <property type="match status" value="1"/>
</dbReference>
<keyword evidence="2 7" id="KW-0732">Signal</keyword>
<dbReference type="Gene3D" id="2.60.120.260">
    <property type="entry name" value="Galactose-binding domain-like"/>
    <property type="match status" value="1"/>
</dbReference>
<dbReference type="GO" id="GO:0005975">
    <property type="term" value="P:carbohydrate metabolic process"/>
    <property type="evidence" value="ECO:0007669"/>
    <property type="project" value="InterPro"/>
</dbReference>
<evidence type="ECO:0000313" key="9">
    <source>
        <dbReference type="Proteomes" id="UP000596276"/>
    </source>
</evidence>
<gene>
    <name evidence="8" type="ORF">F9C07_2076856</name>
</gene>
<keyword evidence="4" id="KW-0119">Carbohydrate metabolism</keyword>
<name>A0A7U2MZ50_ASPFN</name>
<dbReference type="VEuPathDB" id="FungiDB:AFLA_013564"/>
<evidence type="ECO:0000256" key="1">
    <source>
        <dbReference type="ARBA" id="ARBA00009865"/>
    </source>
</evidence>
<evidence type="ECO:0008006" key="10">
    <source>
        <dbReference type="Google" id="ProtNLM"/>
    </source>
</evidence>
<evidence type="ECO:0000313" key="8">
    <source>
        <dbReference type="EMBL" id="QRD92195.1"/>
    </source>
</evidence>
<dbReference type="Pfam" id="PF04616">
    <property type="entry name" value="Glyco_hydro_43"/>
    <property type="match status" value="1"/>
</dbReference>
<feature type="signal peptide" evidence="7">
    <location>
        <begin position="1"/>
        <end position="22"/>
    </location>
</feature>
<dbReference type="Proteomes" id="UP000596276">
    <property type="component" value="Chromosome 8"/>
</dbReference>
<dbReference type="Gene3D" id="2.115.10.20">
    <property type="entry name" value="Glycosyl hydrolase domain, family 43"/>
    <property type="match status" value="1"/>
</dbReference>
<evidence type="ECO:0000256" key="6">
    <source>
        <dbReference type="PIRSR" id="PIRSR606710-2"/>
    </source>
</evidence>
<dbReference type="CDD" id="cd08990">
    <property type="entry name" value="GH43_AXH_like"/>
    <property type="match status" value="1"/>
</dbReference>
<feature type="chain" id="PRO_5030843896" description="Glycosyl hydrolase family 43 protein" evidence="7">
    <location>
        <begin position="23"/>
        <end position="1390"/>
    </location>
</feature>
<dbReference type="InterPro" id="IPR023296">
    <property type="entry name" value="Glyco_hydro_beta-prop_sf"/>
</dbReference>
<accession>A0A7U2MZ50</accession>
<comment type="similarity">
    <text evidence="1">Belongs to the glycosyl hydrolase 43 family.</text>
</comment>